<reference evidence="2" key="1">
    <citation type="journal article" date="2022" name="Mol. Ecol. Resour.">
        <title>The genomes of chicory, endive, great burdock and yacon provide insights into Asteraceae palaeo-polyploidization history and plant inulin production.</title>
        <authorList>
            <person name="Fan W."/>
            <person name="Wang S."/>
            <person name="Wang H."/>
            <person name="Wang A."/>
            <person name="Jiang F."/>
            <person name="Liu H."/>
            <person name="Zhao H."/>
            <person name="Xu D."/>
            <person name="Zhang Y."/>
        </authorList>
    </citation>
    <scope>NUCLEOTIDE SEQUENCE [LARGE SCALE GENOMIC DNA]</scope>
    <source>
        <strain evidence="2">cv. Punajuju</strain>
    </source>
</reference>
<reference evidence="1 2" key="2">
    <citation type="journal article" date="2022" name="Mol. Ecol. Resour.">
        <title>The genomes of chicory, endive, great burdock and yacon provide insights into Asteraceae paleo-polyploidization history and plant inulin production.</title>
        <authorList>
            <person name="Fan W."/>
            <person name="Wang S."/>
            <person name="Wang H."/>
            <person name="Wang A."/>
            <person name="Jiang F."/>
            <person name="Liu H."/>
            <person name="Zhao H."/>
            <person name="Xu D."/>
            <person name="Zhang Y."/>
        </authorList>
    </citation>
    <scope>NUCLEOTIDE SEQUENCE [LARGE SCALE GENOMIC DNA]</scope>
    <source>
        <strain evidence="2">cv. Punajuju</strain>
        <tissue evidence="1">Leaves</tissue>
    </source>
</reference>
<evidence type="ECO:0000313" key="1">
    <source>
        <dbReference type="EMBL" id="KAI3752798.1"/>
    </source>
</evidence>
<keyword evidence="2" id="KW-1185">Reference proteome</keyword>
<name>A0ACB9E1E1_CICIN</name>
<dbReference type="Proteomes" id="UP001055811">
    <property type="component" value="Linkage Group LG04"/>
</dbReference>
<accession>A0ACB9E1E1</accession>
<protein>
    <submittedName>
        <fullName evidence="1">Uncharacterized protein</fullName>
    </submittedName>
</protein>
<organism evidence="1 2">
    <name type="scientific">Cichorium intybus</name>
    <name type="common">Chicory</name>
    <dbReference type="NCBI Taxonomy" id="13427"/>
    <lineage>
        <taxon>Eukaryota</taxon>
        <taxon>Viridiplantae</taxon>
        <taxon>Streptophyta</taxon>
        <taxon>Embryophyta</taxon>
        <taxon>Tracheophyta</taxon>
        <taxon>Spermatophyta</taxon>
        <taxon>Magnoliopsida</taxon>
        <taxon>eudicotyledons</taxon>
        <taxon>Gunneridae</taxon>
        <taxon>Pentapetalae</taxon>
        <taxon>asterids</taxon>
        <taxon>campanulids</taxon>
        <taxon>Asterales</taxon>
        <taxon>Asteraceae</taxon>
        <taxon>Cichorioideae</taxon>
        <taxon>Cichorieae</taxon>
        <taxon>Cichoriinae</taxon>
        <taxon>Cichorium</taxon>
    </lineage>
</organism>
<evidence type="ECO:0000313" key="2">
    <source>
        <dbReference type="Proteomes" id="UP001055811"/>
    </source>
</evidence>
<gene>
    <name evidence="1" type="ORF">L2E82_24835</name>
</gene>
<comment type="caution">
    <text evidence="1">The sequence shown here is derived from an EMBL/GenBank/DDBJ whole genome shotgun (WGS) entry which is preliminary data.</text>
</comment>
<proteinExistence type="predicted"/>
<dbReference type="EMBL" id="CM042012">
    <property type="protein sequence ID" value="KAI3752798.1"/>
    <property type="molecule type" value="Genomic_DNA"/>
</dbReference>
<sequence>MLAHFIDFEGLKKCITHLDPSPCLCSKSTSGPKSRIRQNWDRGFVFINGANSLAFLRLYDIHDKMICTHCQKSGEEEEEADVMPNESTKDCVGTPLEEDVGSWGHHSSPNTVTDTIFQASIGDEVRNDAYIDLTSYAILSTILSSHP</sequence>